<feature type="transmembrane region" description="Helical" evidence="1">
    <location>
        <begin position="52"/>
        <end position="69"/>
    </location>
</feature>
<proteinExistence type="predicted"/>
<organism evidence="2">
    <name type="scientific">marine sediment metagenome</name>
    <dbReference type="NCBI Taxonomy" id="412755"/>
    <lineage>
        <taxon>unclassified sequences</taxon>
        <taxon>metagenomes</taxon>
        <taxon>ecological metagenomes</taxon>
    </lineage>
</organism>
<keyword evidence="1" id="KW-0812">Transmembrane</keyword>
<evidence type="ECO:0000313" key="2">
    <source>
        <dbReference type="EMBL" id="GAH62665.1"/>
    </source>
</evidence>
<sequence length="70" mass="8111">MNSWVDIDIEDIGYQIYNHKKESKEEHTSLHSRIVPHTHCSYNVSTYSALDYTFMGIALFGVSMPVFWLG</sequence>
<dbReference type="AlphaFoldDB" id="X1I023"/>
<keyword evidence="1" id="KW-1133">Transmembrane helix</keyword>
<evidence type="ECO:0000256" key="1">
    <source>
        <dbReference type="SAM" id="Phobius"/>
    </source>
</evidence>
<gene>
    <name evidence="2" type="ORF">S03H2_48135</name>
</gene>
<reference evidence="2" key="1">
    <citation type="journal article" date="2014" name="Front. Microbiol.">
        <title>High frequency of phylogenetically diverse reductive dehalogenase-homologous genes in deep subseafloor sedimentary metagenomes.</title>
        <authorList>
            <person name="Kawai M."/>
            <person name="Futagami T."/>
            <person name="Toyoda A."/>
            <person name="Takaki Y."/>
            <person name="Nishi S."/>
            <person name="Hori S."/>
            <person name="Arai W."/>
            <person name="Tsubouchi T."/>
            <person name="Morono Y."/>
            <person name="Uchiyama I."/>
            <person name="Ito T."/>
            <person name="Fujiyama A."/>
            <person name="Inagaki F."/>
            <person name="Takami H."/>
        </authorList>
    </citation>
    <scope>NUCLEOTIDE SEQUENCE</scope>
    <source>
        <strain evidence="2">Expedition CK06-06</strain>
    </source>
</reference>
<dbReference type="EMBL" id="BARU01030324">
    <property type="protein sequence ID" value="GAH62665.1"/>
    <property type="molecule type" value="Genomic_DNA"/>
</dbReference>
<name>X1I023_9ZZZZ</name>
<feature type="non-terminal residue" evidence="2">
    <location>
        <position position="70"/>
    </location>
</feature>
<keyword evidence="1" id="KW-0472">Membrane</keyword>
<protein>
    <submittedName>
        <fullName evidence="2">Uncharacterized protein</fullName>
    </submittedName>
</protein>
<accession>X1I023</accession>
<comment type="caution">
    <text evidence="2">The sequence shown here is derived from an EMBL/GenBank/DDBJ whole genome shotgun (WGS) entry which is preliminary data.</text>
</comment>